<dbReference type="EMBL" id="JAMKFB020000019">
    <property type="protein sequence ID" value="KAL0166447.1"/>
    <property type="molecule type" value="Genomic_DNA"/>
</dbReference>
<protein>
    <submittedName>
        <fullName evidence="2">Uncharacterized protein</fullName>
    </submittedName>
</protein>
<sequence length="86" mass="9658">LFHGEDGRHQNQRQQPETRHHLCLPHPHLLQPSTFFSFFLSSFFFFFLLLLFLFVSIFPPCGSCVAPSARLRGVQRTAGAADAGGV</sequence>
<comment type="caution">
    <text evidence="2">The sequence shown here is derived from an EMBL/GenBank/DDBJ whole genome shotgun (WGS) entry which is preliminary data.</text>
</comment>
<dbReference type="Proteomes" id="UP001529510">
    <property type="component" value="Unassembled WGS sequence"/>
</dbReference>
<keyword evidence="1" id="KW-0472">Membrane</keyword>
<reference evidence="2 3" key="1">
    <citation type="submission" date="2024-05" db="EMBL/GenBank/DDBJ databases">
        <title>Genome sequencing and assembly of Indian major carp, Cirrhinus mrigala (Hamilton, 1822).</title>
        <authorList>
            <person name="Mohindra V."/>
            <person name="Chowdhury L.M."/>
            <person name="Lal K."/>
            <person name="Jena J.K."/>
        </authorList>
    </citation>
    <scope>NUCLEOTIDE SEQUENCE [LARGE SCALE GENOMIC DNA]</scope>
    <source>
        <strain evidence="2">CM1030</strain>
        <tissue evidence="2">Blood</tissue>
    </source>
</reference>
<organism evidence="2 3">
    <name type="scientific">Cirrhinus mrigala</name>
    <name type="common">Mrigala</name>
    <dbReference type="NCBI Taxonomy" id="683832"/>
    <lineage>
        <taxon>Eukaryota</taxon>
        <taxon>Metazoa</taxon>
        <taxon>Chordata</taxon>
        <taxon>Craniata</taxon>
        <taxon>Vertebrata</taxon>
        <taxon>Euteleostomi</taxon>
        <taxon>Actinopterygii</taxon>
        <taxon>Neopterygii</taxon>
        <taxon>Teleostei</taxon>
        <taxon>Ostariophysi</taxon>
        <taxon>Cypriniformes</taxon>
        <taxon>Cyprinidae</taxon>
        <taxon>Labeoninae</taxon>
        <taxon>Labeonini</taxon>
        <taxon>Cirrhinus</taxon>
    </lineage>
</organism>
<name>A0ABD0NXF2_CIRMR</name>
<feature type="non-terminal residue" evidence="2">
    <location>
        <position position="1"/>
    </location>
</feature>
<dbReference type="AlphaFoldDB" id="A0ABD0NXF2"/>
<gene>
    <name evidence="2" type="ORF">M9458_038291</name>
</gene>
<keyword evidence="1" id="KW-0812">Transmembrane</keyword>
<evidence type="ECO:0000313" key="2">
    <source>
        <dbReference type="EMBL" id="KAL0166447.1"/>
    </source>
</evidence>
<feature type="transmembrane region" description="Helical" evidence="1">
    <location>
        <begin position="35"/>
        <end position="58"/>
    </location>
</feature>
<keyword evidence="1" id="KW-1133">Transmembrane helix</keyword>
<evidence type="ECO:0000313" key="3">
    <source>
        <dbReference type="Proteomes" id="UP001529510"/>
    </source>
</evidence>
<proteinExistence type="predicted"/>
<evidence type="ECO:0000256" key="1">
    <source>
        <dbReference type="SAM" id="Phobius"/>
    </source>
</evidence>
<accession>A0ABD0NXF2</accession>
<keyword evidence="3" id="KW-1185">Reference proteome</keyword>